<sequence>MNMIALVLAASTATTLSACAAKEADERAPQPAPARPAATGPGTVIVPSPVQPPAEVQPPHKDPGDRVNPGPLPKPVPVPPPPASPRP</sequence>
<protein>
    <recommendedName>
        <fullName evidence="5">Lipoprotein</fullName>
    </recommendedName>
</protein>
<evidence type="ECO:0000256" key="2">
    <source>
        <dbReference type="SAM" id="SignalP"/>
    </source>
</evidence>
<feature type="chain" id="PRO_5047399818" description="Lipoprotein" evidence="2">
    <location>
        <begin position="21"/>
        <end position="87"/>
    </location>
</feature>
<keyword evidence="4" id="KW-1185">Reference proteome</keyword>
<reference evidence="4" key="1">
    <citation type="journal article" date="2019" name="Int. J. Syst. Evol. Microbiol.">
        <title>The Global Catalogue of Microorganisms (GCM) 10K type strain sequencing project: providing services to taxonomists for standard genome sequencing and annotation.</title>
        <authorList>
            <consortium name="The Broad Institute Genomics Platform"/>
            <consortium name="The Broad Institute Genome Sequencing Center for Infectious Disease"/>
            <person name="Wu L."/>
            <person name="Ma J."/>
        </authorList>
    </citation>
    <scope>NUCLEOTIDE SEQUENCE [LARGE SCALE GENOMIC DNA]</scope>
    <source>
        <strain evidence="4">JCM 16603</strain>
    </source>
</reference>
<feature type="region of interest" description="Disordered" evidence="1">
    <location>
        <begin position="21"/>
        <end position="87"/>
    </location>
</feature>
<proteinExistence type="predicted"/>
<feature type="compositionally biased region" description="Pro residues" evidence="1">
    <location>
        <begin position="70"/>
        <end position="87"/>
    </location>
</feature>
<organism evidence="3 4">
    <name type="scientific">Sphingomonas humi</name>
    <dbReference type="NCBI Taxonomy" id="335630"/>
    <lineage>
        <taxon>Bacteria</taxon>
        <taxon>Pseudomonadati</taxon>
        <taxon>Pseudomonadota</taxon>
        <taxon>Alphaproteobacteria</taxon>
        <taxon>Sphingomonadales</taxon>
        <taxon>Sphingomonadaceae</taxon>
        <taxon>Sphingomonas</taxon>
    </lineage>
</organism>
<gene>
    <name evidence="3" type="ORF">GCM10022211_11300</name>
</gene>
<accession>A0ABP7RTM3</accession>
<comment type="caution">
    <text evidence="3">The sequence shown here is derived from an EMBL/GenBank/DDBJ whole genome shotgun (WGS) entry which is preliminary data.</text>
</comment>
<keyword evidence="2" id="KW-0732">Signal</keyword>
<dbReference type="EMBL" id="BAAAZD010000001">
    <property type="protein sequence ID" value="GAA4001912.1"/>
    <property type="molecule type" value="Genomic_DNA"/>
</dbReference>
<feature type="signal peptide" evidence="2">
    <location>
        <begin position="1"/>
        <end position="20"/>
    </location>
</feature>
<evidence type="ECO:0000313" key="4">
    <source>
        <dbReference type="Proteomes" id="UP001501310"/>
    </source>
</evidence>
<name>A0ABP7RTM3_9SPHN</name>
<evidence type="ECO:0000313" key="3">
    <source>
        <dbReference type="EMBL" id="GAA4001912.1"/>
    </source>
</evidence>
<evidence type="ECO:0008006" key="5">
    <source>
        <dbReference type="Google" id="ProtNLM"/>
    </source>
</evidence>
<evidence type="ECO:0000256" key="1">
    <source>
        <dbReference type="SAM" id="MobiDB-lite"/>
    </source>
</evidence>
<dbReference type="Proteomes" id="UP001501310">
    <property type="component" value="Unassembled WGS sequence"/>
</dbReference>